<gene>
    <name evidence="2" type="ORF">V6N11_010677</name>
</gene>
<organism evidence="2 3">
    <name type="scientific">Hibiscus sabdariffa</name>
    <name type="common">roselle</name>
    <dbReference type="NCBI Taxonomy" id="183260"/>
    <lineage>
        <taxon>Eukaryota</taxon>
        <taxon>Viridiplantae</taxon>
        <taxon>Streptophyta</taxon>
        <taxon>Embryophyta</taxon>
        <taxon>Tracheophyta</taxon>
        <taxon>Spermatophyta</taxon>
        <taxon>Magnoliopsida</taxon>
        <taxon>eudicotyledons</taxon>
        <taxon>Gunneridae</taxon>
        <taxon>Pentapetalae</taxon>
        <taxon>rosids</taxon>
        <taxon>malvids</taxon>
        <taxon>Malvales</taxon>
        <taxon>Malvaceae</taxon>
        <taxon>Malvoideae</taxon>
        <taxon>Hibiscus</taxon>
    </lineage>
</organism>
<evidence type="ECO:0000313" key="3">
    <source>
        <dbReference type="Proteomes" id="UP001396334"/>
    </source>
</evidence>
<proteinExistence type="predicted"/>
<evidence type="ECO:0000313" key="2">
    <source>
        <dbReference type="EMBL" id="KAK9020660.1"/>
    </source>
</evidence>
<keyword evidence="1" id="KW-0472">Membrane</keyword>
<sequence>MYKEQRLMSRRKRRHSPFRVTATCVRYLDDALFVTGNQLVHVDPRAGVLSYRLDNATRLTDYTPRFHIVAENAVASGDHEGRVLSSSSTTTAAAATTTAFIRRSAVVASVIIVVGIVATVAVTIRVANLRSQALFVSEDRTLSYLLFVSRENLGENAGVEETSNW</sequence>
<accession>A0ABR2S6F2</accession>
<dbReference type="EMBL" id="JBBPBN010000016">
    <property type="protein sequence ID" value="KAK9020660.1"/>
    <property type="molecule type" value="Genomic_DNA"/>
</dbReference>
<comment type="caution">
    <text evidence="2">The sequence shown here is derived from an EMBL/GenBank/DDBJ whole genome shotgun (WGS) entry which is preliminary data.</text>
</comment>
<feature type="transmembrane region" description="Helical" evidence="1">
    <location>
        <begin position="105"/>
        <end position="127"/>
    </location>
</feature>
<protein>
    <submittedName>
        <fullName evidence="2">Uncharacterized protein</fullName>
    </submittedName>
</protein>
<evidence type="ECO:0000256" key="1">
    <source>
        <dbReference type="SAM" id="Phobius"/>
    </source>
</evidence>
<dbReference type="Proteomes" id="UP001396334">
    <property type="component" value="Unassembled WGS sequence"/>
</dbReference>
<reference evidence="2 3" key="1">
    <citation type="journal article" date="2024" name="G3 (Bethesda)">
        <title>Genome assembly of Hibiscus sabdariffa L. provides insights into metabolisms of medicinal natural products.</title>
        <authorList>
            <person name="Kim T."/>
        </authorList>
    </citation>
    <scope>NUCLEOTIDE SEQUENCE [LARGE SCALE GENOMIC DNA]</scope>
    <source>
        <strain evidence="2">TK-2024</strain>
        <tissue evidence="2">Old leaves</tissue>
    </source>
</reference>
<keyword evidence="3" id="KW-1185">Reference proteome</keyword>
<keyword evidence="1" id="KW-0812">Transmembrane</keyword>
<keyword evidence="1" id="KW-1133">Transmembrane helix</keyword>
<name>A0ABR2S6F2_9ROSI</name>